<evidence type="ECO:0000313" key="2">
    <source>
        <dbReference type="Proteomes" id="UP001501411"/>
    </source>
</evidence>
<sequence>MLKFDAKLRIKKEQKQVKTTNNQNVVQNTLSKNSRYMANLEALILKKDI</sequence>
<reference evidence="2" key="1">
    <citation type="journal article" date="2019" name="Int. J. Syst. Evol. Microbiol.">
        <title>The Global Catalogue of Microorganisms (GCM) 10K type strain sequencing project: providing services to taxonomists for standard genome sequencing and annotation.</title>
        <authorList>
            <consortium name="The Broad Institute Genomics Platform"/>
            <consortium name="The Broad Institute Genome Sequencing Center for Infectious Disease"/>
            <person name="Wu L."/>
            <person name="Ma J."/>
        </authorList>
    </citation>
    <scope>NUCLEOTIDE SEQUENCE [LARGE SCALE GENOMIC DNA]</scope>
    <source>
        <strain evidence="2">JCM 18200</strain>
    </source>
</reference>
<gene>
    <name evidence="1" type="ORF">GCM10023231_38560</name>
</gene>
<name>A0ABP9C6R8_9SPHI</name>
<accession>A0ABP9C6R8</accession>
<dbReference type="Proteomes" id="UP001501411">
    <property type="component" value="Unassembled WGS sequence"/>
</dbReference>
<evidence type="ECO:0000313" key="1">
    <source>
        <dbReference type="EMBL" id="GAA4805680.1"/>
    </source>
</evidence>
<proteinExistence type="predicted"/>
<comment type="caution">
    <text evidence="1">The sequence shown here is derived from an EMBL/GenBank/DDBJ whole genome shotgun (WGS) entry which is preliminary data.</text>
</comment>
<organism evidence="1 2">
    <name type="scientific">Olivibacter ginsenosidimutans</name>
    <dbReference type="NCBI Taxonomy" id="1176537"/>
    <lineage>
        <taxon>Bacteria</taxon>
        <taxon>Pseudomonadati</taxon>
        <taxon>Bacteroidota</taxon>
        <taxon>Sphingobacteriia</taxon>
        <taxon>Sphingobacteriales</taxon>
        <taxon>Sphingobacteriaceae</taxon>
        <taxon>Olivibacter</taxon>
    </lineage>
</organism>
<protein>
    <submittedName>
        <fullName evidence="1">Uncharacterized protein</fullName>
    </submittedName>
</protein>
<dbReference type="EMBL" id="BAABIQ010000044">
    <property type="protein sequence ID" value="GAA4805680.1"/>
    <property type="molecule type" value="Genomic_DNA"/>
</dbReference>
<keyword evidence="2" id="KW-1185">Reference proteome</keyword>